<dbReference type="GO" id="GO:1990404">
    <property type="term" value="F:NAD+-protein mono-ADP-ribosyltransferase activity"/>
    <property type="evidence" value="ECO:0007669"/>
    <property type="project" value="TreeGrafter"/>
</dbReference>
<dbReference type="AlphaFoldDB" id="A0AAJ7SUJ8"/>
<dbReference type="SUPFAM" id="SSF56399">
    <property type="entry name" value="ADP-ribosylation"/>
    <property type="match status" value="1"/>
</dbReference>
<dbReference type="PROSITE" id="PS50918">
    <property type="entry name" value="WWE"/>
    <property type="match status" value="1"/>
</dbReference>
<keyword evidence="4" id="KW-0808">Transferase</keyword>
<evidence type="ECO:0000259" key="6">
    <source>
        <dbReference type="PROSITE" id="PS51059"/>
    </source>
</evidence>
<evidence type="ECO:0000256" key="2">
    <source>
        <dbReference type="ARBA" id="ARBA00023242"/>
    </source>
</evidence>
<reference evidence="8" key="1">
    <citation type="submission" date="2025-08" db="UniProtKB">
        <authorList>
            <consortium name="RefSeq"/>
        </authorList>
    </citation>
    <scope>IDENTIFICATION</scope>
    <source>
        <tissue evidence="8">Sperm</tissue>
    </source>
</reference>
<dbReference type="PANTHER" id="PTHR45740:SF2">
    <property type="entry name" value="POLY [ADP-RIBOSE] POLYMERASE"/>
    <property type="match status" value="1"/>
</dbReference>
<dbReference type="Pfam" id="PF23466">
    <property type="entry name" value="WWE_4"/>
    <property type="match status" value="1"/>
</dbReference>
<dbReference type="Gene3D" id="3.90.228.10">
    <property type="match status" value="1"/>
</dbReference>
<dbReference type="KEGG" id="pmrn:116939942"/>
<name>A0AAJ7SUJ8_PETMA</name>
<dbReference type="InterPro" id="IPR004170">
    <property type="entry name" value="WWE_dom"/>
</dbReference>
<evidence type="ECO:0000256" key="3">
    <source>
        <dbReference type="ARBA" id="ARBA00024347"/>
    </source>
</evidence>
<dbReference type="GO" id="GO:0005634">
    <property type="term" value="C:nucleus"/>
    <property type="evidence" value="ECO:0007669"/>
    <property type="project" value="UniProtKB-SubCell"/>
</dbReference>
<dbReference type="SUPFAM" id="SSF117839">
    <property type="entry name" value="WWE domain"/>
    <property type="match status" value="1"/>
</dbReference>
<organism evidence="7 8">
    <name type="scientific">Petromyzon marinus</name>
    <name type="common">Sea lamprey</name>
    <dbReference type="NCBI Taxonomy" id="7757"/>
    <lineage>
        <taxon>Eukaryota</taxon>
        <taxon>Metazoa</taxon>
        <taxon>Chordata</taxon>
        <taxon>Craniata</taxon>
        <taxon>Vertebrata</taxon>
        <taxon>Cyclostomata</taxon>
        <taxon>Hyperoartia</taxon>
        <taxon>Petromyzontiformes</taxon>
        <taxon>Petromyzontidae</taxon>
        <taxon>Petromyzon</taxon>
    </lineage>
</organism>
<proteinExistence type="inferred from homology"/>
<dbReference type="InterPro" id="IPR051712">
    <property type="entry name" value="ARTD-AVP"/>
</dbReference>
<dbReference type="InterPro" id="IPR037197">
    <property type="entry name" value="WWE_dom_sf"/>
</dbReference>
<protein>
    <recommendedName>
        <fullName evidence="4">Poly [ADP-ribose] polymerase</fullName>
        <shortName evidence="4">PARP</shortName>
        <ecNumber evidence="4">2.4.2.-</ecNumber>
    </recommendedName>
</protein>
<dbReference type="Proteomes" id="UP001318040">
    <property type="component" value="Chromosome 7"/>
</dbReference>
<evidence type="ECO:0000256" key="4">
    <source>
        <dbReference type="RuleBase" id="RU362114"/>
    </source>
</evidence>
<sequence length="394" mass="46214">MANRTSRTTGIALCIKFLCNTPGCPHLHEDNPFRWQIQMDGQWANLEPNQEIERAFSKPHIHSYRLAKPKCDSLIGYLDFNTMTCYGPQTRPVRRLSVPSVDRWVWYYRDRYDEWIEFGEENSWGKKSNPDSATIEESYMSDPRCRILYNECQIDFEEMCQSVRYNTRPIRRRPQFQTRADGSWVRVRRPLAEHSSELFKINYENDYTTSFLRAGHFEYQNIAKMFNATMASFQITSIVRVNNPLLWDMYQRKKEQMVRDNGKENVNERRLFHVTRTNVQNSICRKNFDFRYAGPKLRNGRGSYFSSNAKYAHVHFEEHRINAGDETCAFLARVLVGVSCPNGMVKATSLLPPAKGGSLENLYDSVVNSLEQPFSFSIFYPSQIYPEYIIKYTS</sequence>
<dbReference type="RefSeq" id="XP_032804903.1">
    <property type="nucleotide sequence ID" value="XM_032949012.1"/>
</dbReference>
<gene>
    <name evidence="8" type="primary">LOC116939942</name>
</gene>
<dbReference type="Pfam" id="PF00644">
    <property type="entry name" value="PARP"/>
    <property type="match status" value="1"/>
</dbReference>
<keyword evidence="2" id="KW-0539">Nucleus</keyword>
<dbReference type="InterPro" id="IPR012317">
    <property type="entry name" value="Poly(ADP-ribose)pol_cat_dom"/>
</dbReference>
<dbReference type="PROSITE" id="PS51059">
    <property type="entry name" value="PARP_CATALYTIC"/>
    <property type="match status" value="1"/>
</dbReference>
<feature type="domain" description="PARP catalytic" evidence="6">
    <location>
        <begin position="197"/>
        <end position="394"/>
    </location>
</feature>
<keyword evidence="7" id="KW-1185">Reference proteome</keyword>
<keyword evidence="4" id="KW-0520">NAD</keyword>
<keyword evidence="4" id="KW-0328">Glycosyltransferase</keyword>
<evidence type="ECO:0000313" key="8">
    <source>
        <dbReference type="RefSeq" id="XP_032804903.1"/>
    </source>
</evidence>
<accession>A0AAJ7SUJ8</accession>
<dbReference type="EC" id="2.4.2.-" evidence="4"/>
<comment type="subcellular location">
    <subcellularLocation>
        <location evidence="1">Nucleus</location>
    </subcellularLocation>
</comment>
<dbReference type="PANTHER" id="PTHR45740">
    <property type="entry name" value="POLY [ADP-RIBOSE] POLYMERASE"/>
    <property type="match status" value="1"/>
</dbReference>
<evidence type="ECO:0000259" key="5">
    <source>
        <dbReference type="PROSITE" id="PS50918"/>
    </source>
</evidence>
<feature type="domain" description="WWE" evidence="5">
    <location>
        <begin position="91"/>
        <end position="177"/>
    </location>
</feature>
<dbReference type="Gene3D" id="3.30.720.50">
    <property type="match status" value="1"/>
</dbReference>
<dbReference type="GO" id="GO:0003950">
    <property type="term" value="F:NAD+ poly-ADP-ribosyltransferase activity"/>
    <property type="evidence" value="ECO:0007669"/>
    <property type="project" value="UniProtKB-UniRule"/>
</dbReference>
<dbReference type="Pfam" id="PF02825">
    <property type="entry name" value="WWE"/>
    <property type="match status" value="1"/>
</dbReference>
<evidence type="ECO:0000256" key="1">
    <source>
        <dbReference type="ARBA" id="ARBA00004123"/>
    </source>
</evidence>
<evidence type="ECO:0000313" key="7">
    <source>
        <dbReference type="Proteomes" id="UP001318040"/>
    </source>
</evidence>
<comment type="similarity">
    <text evidence="3">Belongs to the ARTD/PARP family.</text>
</comment>